<accession>A0A2K9DXG1</accession>
<keyword evidence="1" id="KW-0677">Repeat</keyword>
<keyword evidence="4" id="KW-1185">Reference proteome</keyword>
<proteinExistence type="predicted"/>
<dbReference type="Proteomes" id="UP000233534">
    <property type="component" value="Chromosome"/>
</dbReference>
<organism evidence="3 4">
    <name type="scientific">Acetivibrio saccincola</name>
    <dbReference type="NCBI Taxonomy" id="1677857"/>
    <lineage>
        <taxon>Bacteria</taxon>
        <taxon>Bacillati</taxon>
        <taxon>Bacillota</taxon>
        <taxon>Clostridia</taxon>
        <taxon>Eubacteriales</taxon>
        <taxon>Oscillospiraceae</taxon>
        <taxon>Acetivibrio</taxon>
    </lineage>
</organism>
<dbReference type="AlphaFoldDB" id="A0A2K9DXG1"/>
<feature type="domain" description="SLH" evidence="2">
    <location>
        <begin position="194"/>
        <end position="252"/>
    </location>
</feature>
<dbReference type="PROSITE" id="PS51272">
    <property type="entry name" value="SLH"/>
    <property type="match status" value="3"/>
</dbReference>
<gene>
    <name evidence="3" type="primary">ancA3</name>
    <name evidence="3" type="ORF">HVS_01160</name>
</gene>
<evidence type="ECO:0000259" key="2">
    <source>
        <dbReference type="PROSITE" id="PS51272"/>
    </source>
</evidence>
<dbReference type="EMBL" id="CP025197">
    <property type="protein sequence ID" value="AUG56202.1"/>
    <property type="molecule type" value="Genomic_DNA"/>
</dbReference>
<dbReference type="PANTHER" id="PTHR43308">
    <property type="entry name" value="OUTER MEMBRANE PROTEIN ALPHA-RELATED"/>
    <property type="match status" value="1"/>
</dbReference>
<name>A0A2K9DXG1_9FIRM</name>
<dbReference type="KEGG" id="hsc:HVS_01160"/>
<dbReference type="Pfam" id="PF00395">
    <property type="entry name" value="SLH"/>
    <property type="match status" value="3"/>
</dbReference>
<reference evidence="3 4" key="1">
    <citation type="submission" date="2017-12" db="EMBL/GenBank/DDBJ databases">
        <title>Complete genome sequence of Herbivorax saccincola GGR1, a novel Cellulosome-producing hydrolytic bacterium in a thermophilic biogas plant, established by Illumina and Nanopore MinION sequencing.</title>
        <authorList>
            <person name="Pechtl A."/>
            <person name="Ruckert C."/>
            <person name="Koeck D.E."/>
            <person name="Maus I."/>
            <person name="Winkler A."/>
            <person name="Kalinowski J."/>
            <person name="Puhler A."/>
            <person name="Schwarz W.W."/>
            <person name="Zverlov V.V."/>
            <person name="Schluter A."/>
            <person name="Liebl W."/>
        </authorList>
    </citation>
    <scope>NUCLEOTIDE SEQUENCE [LARGE SCALE GENOMIC DNA]</scope>
    <source>
        <strain evidence="4">SR1</strain>
    </source>
</reference>
<evidence type="ECO:0000313" key="4">
    <source>
        <dbReference type="Proteomes" id="UP000233534"/>
    </source>
</evidence>
<dbReference type="InterPro" id="IPR001119">
    <property type="entry name" value="SLH_dom"/>
</dbReference>
<dbReference type="InterPro" id="IPR051465">
    <property type="entry name" value="Cell_Envelope_Struct_Comp"/>
</dbReference>
<evidence type="ECO:0000313" key="3">
    <source>
        <dbReference type="EMBL" id="AUG56202.1"/>
    </source>
</evidence>
<sequence length="268" mass="30360">MVIPEHMKVIKSGGGKVDRERVVWNISQIKEDEMGSISFKVRINSLEEAEIIETVRAAVTQIEGIKNEGYSKSNIEVLLYSGRYESEEVHSRYIQGYADGTFRPDNPITRAEAATIFAKALGLEISKNSQTIYRDVQSDNWAAGYIEAVTNAGLFTGYGNGEFRPGDYITRAEMAAVIFKFLGCEDAEPIQKHFNDLEEHWAQNCIESIYRFDIVKGYGDGSYQPNRNITRAEAVVMINKMLLRRPIDDIEQKKQTFPDVAKTHWAFA</sequence>
<protein>
    <submittedName>
        <fullName evidence="3">Cellulosome-anchoring protein</fullName>
    </submittedName>
</protein>
<feature type="domain" description="SLH" evidence="2">
    <location>
        <begin position="129"/>
        <end position="192"/>
    </location>
</feature>
<evidence type="ECO:0000256" key="1">
    <source>
        <dbReference type="ARBA" id="ARBA00022737"/>
    </source>
</evidence>
<feature type="domain" description="SLH" evidence="2">
    <location>
        <begin position="68"/>
        <end position="128"/>
    </location>
</feature>